<dbReference type="Pfam" id="PF19866">
    <property type="entry name" value="DUF6339"/>
    <property type="match status" value="1"/>
</dbReference>
<evidence type="ECO:0000313" key="2">
    <source>
        <dbReference type="Proteomes" id="UP000218968"/>
    </source>
</evidence>
<gene>
    <name evidence="1" type="ORF">CNR27_08750</name>
</gene>
<dbReference type="KEGG" id="lum:CNR27_08750"/>
<dbReference type="OrthoDB" id="9813719at2"/>
<dbReference type="Proteomes" id="UP000218968">
    <property type="component" value="Chromosome"/>
</dbReference>
<keyword evidence="2" id="KW-1185">Reference proteome</keyword>
<dbReference type="EMBL" id="CP023406">
    <property type="protein sequence ID" value="ATD67512.1"/>
    <property type="molecule type" value="Genomic_DNA"/>
</dbReference>
<dbReference type="InterPro" id="IPR045920">
    <property type="entry name" value="DUF6339"/>
</dbReference>
<dbReference type="RefSeq" id="WP_096298009.1">
    <property type="nucleotide sequence ID" value="NZ_CP023406.1"/>
</dbReference>
<dbReference type="AlphaFoldDB" id="A0A290XEE1"/>
<protein>
    <submittedName>
        <fullName evidence="1">Uncharacterized protein</fullName>
    </submittedName>
</protein>
<organism evidence="1 2">
    <name type="scientific">Luteimonas chenhongjianii</name>
    <dbReference type="NCBI Taxonomy" id="2006110"/>
    <lineage>
        <taxon>Bacteria</taxon>
        <taxon>Pseudomonadati</taxon>
        <taxon>Pseudomonadota</taxon>
        <taxon>Gammaproteobacteria</taxon>
        <taxon>Lysobacterales</taxon>
        <taxon>Lysobacteraceae</taxon>
        <taxon>Luteimonas</taxon>
    </lineage>
</organism>
<name>A0A290XEE1_9GAMM</name>
<reference evidence="2" key="1">
    <citation type="submission" date="2017-09" db="EMBL/GenBank/DDBJ databases">
        <title>Luteimonas liuhanmingii sp.nov., isolated from the intestinal contents of Tibetan Plateau Pika in Yushu, Qinghai Province, China.</title>
        <authorList>
            <person name="Gui Z."/>
        </authorList>
    </citation>
    <scope>NUCLEOTIDE SEQUENCE [LARGE SCALE GENOMIC DNA]</scope>
    <source>
        <strain evidence="2">100111</strain>
    </source>
</reference>
<sequence>MIVRLMPRLTALGVARILEDSDGDVPDPAKALAVVNDRSSMLSYAASGGARSSGLADELGREIRRIATTCGFPENSSQTARAKLDQELAIYLGAHEGLATGEALRNDVWAYLATVVTPDVVGWRFVKGDSSRFEGGVRNAFQRLWMRGATLDRGEDSSDRWGLVRALSEDASVAIFERSSISGNASVALAIAEGWVGFAERIGRASMEPVMRRAVKLLRLRNEVRDLAGLSQADLKSVVSDCFEMAAT</sequence>
<proteinExistence type="predicted"/>
<accession>A0A290XEE1</accession>
<evidence type="ECO:0000313" key="1">
    <source>
        <dbReference type="EMBL" id="ATD67512.1"/>
    </source>
</evidence>